<dbReference type="Proteomes" id="UP000198211">
    <property type="component" value="Unassembled WGS sequence"/>
</dbReference>
<reference evidence="2" key="1">
    <citation type="submission" date="2017-03" db="EMBL/GenBank/DDBJ databases">
        <title>Phytopthora megakarya and P. palmivora, two closely related causual agents of cacao black pod achieved similar genome size and gene model numbers by different mechanisms.</title>
        <authorList>
            <person name="Ali S."/>
            <person name="Shao J."/>
            <person name="Larry D.J."/>
            <person name="Kronmiller B."/>
            <person name="Shen D."/>
            <person name="Strem M.D."/>
            <person name="Melnick R.L."/>
            <person name="Guiltinan M.J."/>
            <person name="Tyler B.M."/>
            <person name="Meinhardt L.W."/>
            <person name="Bailey B.A."/>
        </authorList>
    </citation>
    <scope>NUCLEOTIDE SEQUENCE [LARGE SCALE GENOMIC DNA]</scope>
    <source>
        <strain evidence="2">zdho120</strain>
    </source>
</reference>
<name>A0A225V9Y6_9STRA</name>
<evidence type="ECO:0000313" key="2">
    <source>
        <dbReference type="Proteomes" id="UP000198211"/>
    </source>
</evidence>
<evidence type="ECO:0000313" key="1">
    <source>
        <dbReference type="EMBL" id="OWZ01769.1"/>
    </source>
</evidence>
<sequence length="75" mass="8774">MFSFSSLLSVSKIFFQLRKVRNLLTVIWTDPTVLQNPESIPVEVRNILPKQCKKEVCLLCHFKPATLPDNRREFI</sequence>
<proteinExistence type="predicted"/>
<dbReference type="EMBL" id="NBNE01006617">
    <property type="protein sequence ID" value="OWZ01769.1"/>
    <property type="molecule type" value="Genomic_DNA"/>
</dbReference>
<comment type="caution">
    <text evidence="1">The sequence shown here is derived from an EMBL/GenBank/DDBJ whole genome shotgun (WGS) entry which is preliminary data.</text>
</comment>
<protein>
    <submittedName>
        <fullName evidence="1">Uncharacterized protein</fullName>
    </submittedName>
</protein>
<keyword evidence="2" id="KW-1185">Reference proteome</keyword>
<dbReference type="AlphaFoldDB" id="A0A225V9Y6"/>
<organism evidence="1 2">
    <name type="scientific">Phytophthora megakarya</name>
    <dbReference type="NCBI Taxonomy" id="4795"/>
    <lineage>
        <taxon>Eukaryota</taxon>
        <taxon>Sar</taxon>
        <taxon>Stramenopiles</taxon>
        <taxon>Oomycota</taxon>
        <taxon>Peronosporomycetes</taxon>
        <taxon>Peronosporales</taxon>
        <taxon>Peronosporaceae</taxon>
        <taxon>Phytophthora</taxon>
    </lineage>
</organism>
<gene>
    <name evidence="1" type="ORF">PHMEG_00026787</name>
</gene>
<accession>A0A225V9Y6</accession>